<gene>
    <name evidence="8" type="ORF">SLS56_006431</name>
</gene>
<name>A0ABR3SRJ1_9PEZI</name>
<dbReference type="EMBL" id="JAJVDC020000073">
    <property type="protein sequence ID" value="KAL1627296.1"/>
    <property type="molecule type" value="Genomic_DNA"/>
</dbReference>
<dbReference type="PANTHER" id="PTHR42973">
    <property type="entry name" value="BINDING OXIDOREDUCTASE, PUTATIVE (AFU_ORTHOLOGUE AFUA_1G17690)-RELATED"/>
    <property type="match status" value="1"/>
</dbReference>
<dbReference type="InterPro" id="IPR012951">
    <property type="entry name" value="BBE"/>
</dbReference>
<dbReference type="PANTHER" id="PTHR42973:SF39">
    <property type="entry name" value="FAD-BINDING PCMH-TYPE DOMAIN-CONTAINING PROTEIN"/>
    <property type="match status" value="1"/>
</dbReference>
<evidence type="ECO:0000313" key="8">
    <source>
        <dbReference type="EMBL" id="KAL1627296.1"/>
    </source>
</evidence>
<dbReference type="InterPro" id="IPR036318">
    <property type="entry name" value="FAD-bd_PCMH-like_sf"/>
</dbReference>
<keyword evidence="4" id="KW-0274">FAD</keyword>
<feature type="signal peptide" evidence="6">
    <location>
        <begin position="1"/>
        <end position="25"/>
    </location>
</feature>
<keyword evidence="9" id="KW-1185">Reference proteome</keyword>
<protein>
    <recommendedName>
        <fullName evidence="7">FAD-binding PCMH-type domain-containing protein</fullName>
    </recommendedName>
</protein>
<dbReference type="Pfam" id="PF08031">
    <property type="entry name" value="BBE"/>
    <property type="match status" value="1"/>
</dbReference>
<evidence type="ECO:0000256" key="3">
    <source>
        <dbReference type="ARBA" id="ARBA00022630"/>
    </source>
</evidence>
<dbReference type="InterPro" id="IPR016166">
    <property type="entry name" value="FAD-bd_PCMH"/>
</dbReference>
<reference evidence="8 9" key="1">
    <citation type="submission" date="2024-02" db="EMBL/GenBank/DDBJ databases">
        <title>De novo assembly and annotation of 12 fungi associated with fruit tree decline syndrome in Ontario, Canada.</title>
        <authorList>
            <person name="Sulman M."/>
            <person name="Ellouze W."/>
            <person name="Ilyukhin E."/>
        </authorList>
    </citation>
    <scope>NUCLEOTIDE SEQUENCE [LARGE SCALE GENOMIC DNA]</scope>
    <source>
        <strain evidence="8 9">M1-105</strain>
    </source>
</reference>
<dbReference type="Gene3D" id="3.30.465.10">
    <property type="match status" value="1"/>
</dbReference>
<comment type="cofactor">
    <cofactor evidence="1">
        <name>FAD</name>
        <dbReference type="ChEBI" id="CHEBI:57692"/>
    </cofactor>
</comment>
<dbReference type="Pfam" id="PF01565">
    <property type="entry name" value="FAD_binding_4"/>
    <property type="match status" value="1"/>
</dbReference>
<dbReference type="Gene3D" id="3.40.462.20">
    <property type="match status" value="1"/>
</dbReference>
<comment type="caution">
    <text evidence="8">The sequence shown here is derived from an EMBL/GenBank/DDBJ whole genome shotgun (WGS) entry which is preliminary data.</text>
</comment>
<evidence type="ECO:0000256" key="1">
    <source>
        <dbReference type="ARBA" id="ARBA00001974"/>
    </source>
</evidence>
<dbReference type="SUPFAM" id="SSF56176">
    <property type="entry name" value="FAD-binding/transporter-associated domain-like"/>
    <property type="match status" value="1"/>
</dbReference>
<keyword evidence="6" id="KW-0732">Signal</keyword>
<dbReference type="PROSITE" id="PS51387">
    <property type="entry name" value="FAD_PCMH"/>
    <property type="match status" value="1"/>
</dbReference>
<comment type="similarity">
    <text evidence="2">Belongs to the oxygen-dependent FAD-linked oxidoreductase family.</text>
</comment>
<dbReference type="Proteomes" id="UP001521116">
    <property type="component" value="Unassembled WGS sequence"/>
</dbReference>
<keyword evidence="5" id="KW-0560">Oxidoreductase</keyword>
<evidence type="ECO:0000313" key="9">
    <source>
        <dbReference type="Proteomes" id="UP001521116"/>
    </source>
</evidence>
<feature type="chain" id="PRO_5046150376" description="FAD-binding PCMH-type domain-containing protein" evidence="6">
    <location>
        <begin position="26"/>
        <end position="502"/>
    </location>
</feature>
<proteinExistence type="inferred from homology"/>
<dbReference type="InterPro" id="IPR006094">
    <property type="entry name" value="Oxid_FAD_bind_N"/>
</dbReference>
<accession>A0ABR3SRJ1</accession>
<feature type="domain" description="FAD-binding PCMH-type" evidence="7">
    <location>
        <begin position="65"/>
        <end position="235"/>
    </location>
</feature>
<dbReference type="InterPro" id="IPR016169">
    <property type="entry name" value="FAD-bd_PCMH_sub2"/>
</dbReference>
<evidence type="ECO:0000256" key="5">
    <source>
        <dbReference type="ARBA" id="ARBA00023002"/>
    </source>
</evidence>
<evidence type="ECO:0000256" key="4">
    <source>
        <dbReference type="ARBA" id="ARBA00022827"/>
    </source>
</evidence>
<dbReference type="InterPro" id="IPR050416">
    <property type="entry name" value="FAD-linked_Oxidoreductase"/>
</dbReference>
<keyword evidence="3" id="KW-0285">Flavoprotein</keyword>
<organism evidence="8 9">
    <name type="scientific">Neofusicoccum ribis</name>
    <dbReference type="NCBI Taxonomy" id="45134"/>
    <lineage>
        <taxon>Eukaryota</taxon>
        <taxon>Fungi</taxon>
        <taxon>Dikarya</taxon>
        <taxon>Ascomycota</taxon>
        <taxon>Pezizomycotina</taxon>
        <taxon>Dothideomycetes</taxon>
        <taxon>Dothideomycetes incertae sedis</taxon>
        <taxon>Botryosphaeriales</taxon>
        <taxon>Botryosphaeriaceae</taxon>
        <taxon>Neofusicoccum</taxon>
    </lineage>
</organism>
<evidence type="ECO:0000256" key="6">
    <source>
        <dbReference type="SAM" id="SignalP"/>
    </source>
</evidence>
<sequence length="502" mass="53897">MDSSRSLKRLITQSLLLLTPALAAAQDNAAKATELQTCLTAAGIENIIEGATTWADATLSFQKRITPDPAAIAYPKDSDQLASSLGCARNASVKISQLGGSHSFAGYGFGDPGNLVVNLGAFNSVSYDEASQELTFGGGTRVGPVATYLWENYGRHFPHVRSGHVGLVGSSIGGGFGTTSRFLGTPMDNIVGVEYMLYNGTIVKGGPGSDLLWAAQGAGSSYGVILSMTTKTWAPVHEKAINFTLSLGSVDIDTGVKALISIQDYATTEAPDELALRWRLTAPPFDGTGYFYGDPAEFDTIIQPLLDRLPANTSLTKSEFDFWTMEQLTTGGITSPNGGSLGGRAFFTQALTVTTDAPLTYDLAYTLFESTTYAFNRTDLRKSGFLDLWGGVSRDISDADTSYAHGANLWLIRWEANAADPTAWPADGVEYLKNQMLPFEQELQAAGTPLRGFVNYRDTALTEPEWSARLYGEENYARLKQVKADVDPEALFSSNGQSIPLP</sequence>
<evidence type="ECO:0000256" key="2">
    <source>
        <dbReference type="ARBA" id="ARBA00005466"/>
    </source>
</evidence>
<evidence type="ECO:0000259" key="7">
    <source>
        <dbReference type="PROSITE" id="PS51387"/>
    </source>
</evidence>